<evidence type="ECO:0000313" key="2">
    <source>
        <dbReference type="EMBL" id="GGL51345.1"/>
    </source>
</evidence>
<keyword evidence="3" id="KW-1185">Reference proteome</keyword>
<dbReference type="AlphaFoldDB" id="A0A917S1P6"/>
<accession>A0A917S1P6</accession>
<dbReference type="Gene3D" id="3.40.50.150">
    <property type="entry name" value="Vaccinia Virus protein VP39"/>
    <property type="match status" value="1"/>
</dbReference>
<gene>
    <name evidence="2" type="ORF">GCM10011575_07090</name>
</gene>
<reference evidence="2" key="2">
    <citation type="submission" date="2020-09" db="EMBL/GenBank/DDBJ databases">
        <authorList>
            <person name="Sun Q."/>
            <person name="Zhou Y."/>
        </authorList>
    </citation>
    <scope>NUCLEOTIDE SEQUENCE</scope>
    <source>
        <strain evidence="2">CGMCC 4.7306</strain>
    </source>
</reference>
<dbReference type="SUPFAM" id="SSF53335">
    <property type="entry name" value="S-adenosyl-L-methionine-dependent methyltransferases"/>
    <property type="match status" value="1"/>
</dbReference>
<dbReference type="EMBL" id="BMMZ01000001">
    <property type="protein sequence ID" value="GGL51345.1"/>
    <property type="molecule type" value="Genomic_DNA"/>
</dbReference>
<dbReference type="InterPro" id="IPR029063">
    <property type="entry name" value="SAM-dependent_MTases_sf"/>
</dbReference>
<dbReference type="RefSeq" id="WP_188893744.1">
    <property type="nucleotide sequence ID" value="NZ_BMMZ01000001.1"/>
</dbReference>
<comment type="caution">
    <text evidence="2">The sequence shown here is derived from an EMBL/GenBank/DDBJ whole genome shotgun (WGS) entry which is preliminary data.</text>
</comment>
<dbReference type="CDD" id="cd02440">
    <property type="entry name" value="AdoMet_MTases"/>
    <property type="match status" value="1"/>
</dbReference>
<dbReference type="PANTHER" id="PTHR37886:SF1">
    <property type="entry name" value="S-ADENOSYL-L-METHIONINE-DEPENDENT METHYLTRANSFERASES SUPERFAMILY PROTEIN"/>
    <property type="match status" value="1"/>
</dbReference>
<protein>
    <recommendedName>
        <fullName evidence="1">Methyltransferase type 12 domain-containing protein</fullName>
    </recommendedName>
</protein>
<proteinExistence type="predicted"/>
<sequence length="290" mass="33277">MAIGRSTEVAGVQPDYSGQEFSEQDVANGEHRKFVGGSWDTHGKTQLHYLQSRGLKPEHRLLDIGCGAFRAGRHFIDYLEPGHYFGIEANPTLIQTGYDRELSDEQRDKAPEDNFRITDRFWSKFGATKFDYALAQSVFTHISLNHIRLCLHRTAQVVKPGGHFYATFFERPDDTSLGKVFNQGGNRPFFTEKNAFWYYRGDLEWAASYAPWKMNYIGDWGHPAKQMMIEFVRMGPGEEMRWRQRRAAQIDGVPDEPSVRSSLQRLQSDLADLSRVSRSWVAEKIASSRS</sequence>
<feature type="domain" description="Methyltransferase type 12" evidence="1">
    <location>
        <begin position="62"/>
        <end position="164"/>
    </location>
</feature>
<evidence type="ECO:0000313" key="3">
    <source>
        <dbReference type="Proteomes" id="UP000613840"/>
    </source>
</evidence>
<dbReference type="PANTHER" id="PTHR37886">
    <property type="entry name" value="S-ADENOSYL-L-METHIONINE-DEPENDENT METHYLTRANSFERASES SUPERFAMILY PROTEIN"/>
    <property type="match status" value="1"/>
</dbReference>
<dbReference type="InterPro" id="IPR013217">
    <property type="entry name" value="Methyltransf_12"/>
</dbReference>
<reference evidence="2" key="1">
    <citation type="journal article" date="2014" name="Int. J. Syst. Evol. Microbiol.">
        <title>Complete genome sequence of Corynebacterium casei LMG S-19264T (=DSM 44701T), isolated from a smear-ripened cheese.</title>
        <authorList>
            <consortium name="US DOE Joint Genome Institute (JGI-PGF)"/>
            <person name="Walter F."/>
            <person name="Albersmeier A."/>
            <person name="Kalinowski J."/>
            <person name="Ruckert C."/>
        </authorList>
    </citation>
    <scope>NUCLEOTIDE SEQUENCE</scope>
    <source>
        <strain evidence="2">CGMCC 4.7306</strain>
    </source>
</reference>
<dbReference type="Pfam" id="PF08242">
    <property type="entry name" value="Methyltransf_12"/>
    <property type="match status" value="1"/>
</dbReference>
<name>A0A917S1P6_9ACTN</name>
<evidence type="ECO:0000259" key="1">
    <source>
        <dbReference type="Pfam" id="PF08242"/>
    </source>
</evidence>
<organism evidence="2 3">
    <name type="scientific">Microlunatus endophyticus</name>
    <dbReference type="NCBI Taxonomy" id="1716077"/>
    <lineage>
        <taxon>Bacteria</taxon>
        <taxon>Bacillati</taxon>
        <taxon>Actinomycetota</taxon>
        <taxon>Actinomycetes</taxon>
        <taxon>Propionibacteriales</taxon>
        <taxon>Propionibacteriaceae</taxon>
        <taxon>Microlunatus</taxon>
    </lineage>
</organism>
<dbReference type="Proteomes" id="UP000613840">
    <property type="component" value="Unassembled WGS sequence"/>
</dbReference>